<keyword evidence="2" id="KW-1185">Reference proteome</keyword>
<protein>
    <submittedName>
        <fullName evidence="1">Uncharacterized protein</fullName>
    </submittedName>
</protein>
<dbReference type="Gene3D" id="2.90.10.30">
    <property type="match status" value="1"/>
</dbReference>
<dbReference type="FunFam" id="2.90.10.30:FF:000001">
    <property type="entry name" value="Serine/threonine-protein kinase"/>
    <property type="match status" value="1"/>
</dbReference>
<evidence type="ECO:0000313" key="2">
    <source>
        <dbReference type="Proteomes" id="UP000631114"/>
    </source>
</evidence>
<accession>A0A835MBR9</accession>
<name>A0A835MBR9_9MAGN</name>
<dbReference type="EMBL" id="JADFTS010000001">
    <property type="protein sequence ID" value="KAF9626753.1"/>
    <property type="molecule type" value="Genomic_DNA"/>
</dbReference>
<proteinExistence type="predicted"/>
<comment type="caution">
    <text evidence="1">The sequence shown here is derived from an EMBL/GenBank/DDBJ whole genome shotgun (WGS) entry which is preliminary data.</text>
</comment>
<evidence type="ECO:0000313" key="1">
    <source>
        <dbReference type="EMBL" id="KAF9626753.1"/>
    </source>
</evidence>
<dbReference type="OrthoDB" id="5857966at2759"/>
<dbReference type="AlphaFoldDB" id="A0A835MBR9"/>
<dbReference type="Proteomes" id="UP000631114">
    <property type="component" value="Unassembled WGS sequence"/>
</dbReference>
<sequence>MLPSQILRIGNKLSSRLIEEDYTIKRHEFILREDGNIVLRTMTRPTEGFYSAYWSSTTTEGSELVFDQSASIYLTLNNRSMYIYVSSGRPNSARDYYQRAILDFDGVLRQYTYPKTSPLNGSWPDLSHGLFHCLYHAISVN</sequence>
<organism evidence="1 2">
    <name type="scientific">Coptis chinensis</name>
    <dbReference type="NCBI Taxonomy" id="261450"/>
    <lineage>
        <taxon>Eukaryota</taxon>
        <taxon>Viridiplantae</taxon>
        <taxon>Streptophyta</taxon>
        <taxon>Embryophyta</taxon>
        <taxon>Tracheophyta</taxon>
        <taxon>Spermatophyta</taxon>
        <taxon>Magnoliopsida</taxon>
        <taxon>Ranunculales</taxon>
        <taxon>Ranunculaceae</taxon>
        <taxon>Coptidoideae</taxon>
        <taxon>Coptis</taxon>
    </lineage>
</organism>
<gene>
    <name evidence="1" type="ORF">IFM89_038971</name>
</gene>
<reference evidence="1 2" key="1">
    <citation type="submission" date="2020-10" db="EMBL/GenBank/DDBJ databases">
        <title>The Coptis chinensis genome and diversification of protoberbering-type alkaloids.</title>
        <authorList>
            <person name="Wang B."/>
            <person name="Shu S."/>
            <person name="Song C."/>
            <person name="Liu Y."/>
        </authorList>
    </citation>
    <scope>NUCLEOTIDE SEQUENCE [LARGE SCALE GENOMIC DNA]</scope>
    <source>
        <strain evidence="1">HL-2020</strain>
        <tissue evidence="1">Leaf</tissue>
    </source>
</reference>